<dbReference type="STRING" id="454286.A0A0J8QN66"/>
<evidence type="ECO:0000313" key="1">
    <source>
        <dbReference type="EMBL" id="KMU73869.1"/>
    </source>
</evidence>
<dbReference type="EMBL" id="DS268132">
    <property type="protein sequence ID" value="KMU73869.1"/>
    <property type="molecule type" value="Genomic_DNA"/>
</dbReference>
<proteinExistence type="predicted"/>
<gene>
    <name evidence="1" type="ORF">CISG_03847</name>
</gene>
<accession>A0A0J8QN66</accession>
<evidence type="ECO:0000313" key="2">
    <source>
        <dbReference type="Proteomes" id="UP000054559"/>
    </source>
</evidence>
<name>A0A0J8QN66_COCIT</name>
<protein>
    <submittedName>
        <fullName evidence="1">Uncharacterized protein</fullName>
    </submittedName>
</protein>
<dbReference type="Proteomes" id="UP000054559">
    <property type="component" value="Unassembled WGS sequence"/>
</dbReference>
<sequence length="84" mass="9862">MASKISHFQKQVVALLGRAIKYRRFSSTPRLRQIEDISTLPDRIFPRYQGNPKDKDLPTLQWPVPPRNIHLVRKKEHGRDSICD</sequence>
<organism evidence="1 2">
    <name type="scientific">Coccidioides immitis RMSCC 3703</name>
    <dbReference type="NCBI Taxonomy" id="454286"/>
    <lineage>
        <taxon>Eukaryota</taxon>
        <taxon>Fungi</taxon>
        <taxon>Dikarya</taxon>
        <taxon>Ascomycota</taxon>
        <taxon>Pezizomycotina</taxon>
        <taxon>Eurotiomycetes</taxon>
        <taxon>Eurotiomycetidae</taxon>
        <taxon>Onygenales</taxon>
        <taxon>Onygenaceae</taxon>
        <taxon>Coccidioides</taxon>
    </lineage>
</organism>
<dbReference type="AlphaFoldDB" id="A0A0J8QN66"/>
<reference evidence="2" key="1">
    <citation type="journal article" date="2010" name="Genome Res.">
        <title>Population genomic sequencing of Coccidioides fungi reveals recent hybridization and transposon control.</title>
        <authorList>
            <person name="Neafsey D.E."/>
            <person name="Barker B.M."/>
            <person name="Sharpton T.J."/>
            <person name="Stajich J.E."/>
            <person name="Park D.J."/>
            <person name="Whiston E."/>
            <person name="Hung C.-Y."/>
            <person name="McMahan C."/>
            <person name="White J."/>
            <person name="Sykes S."/>
            <person name="Heiman D."/>
            <person name="Young S."/>
            <person name="Zeng Q."/>
            <person name="Abouelleil A."/>
            <person name="Aftuck L."/>
            <person name="Bessette D."/>
            <person name="Brown A."/>
            <person name="FitzGerald M."/>
            <person name="Lui A."/>
            <person name="Macdonald J.P."/>
            <person name="Priest M."/>
            <person name="Orbach M.J."/>
            <person name="Galgiani J.N."/>
            <person name="Kirkland T.N."/>
            <person name="Cole G.T."/>
            <person name="Birren B.W."/>
            <person name="Henn M.R."/>
            <person name="Taylor J.W."/>
            <person name="Rounsley S.D."/>
        </authorList>
    </citation>
    <scope>NUCLEOTIDE SEQUENCE [LARGE SCALE GENOMIC DNA]</scope>
    <source>
        <strain evidence="2">RMSCC 3703</strain>
    </source>
</reference>